<dbReference type="GO" id="GO:0016853">
    <property type="term" value="F:isomerase activity"/>
    <property type="evidence" value="ECO:0007669"/>
    <property type="project" value="UniProtKB-KW"/>
</dbReference>
<keyword evidence="1" id="KW-0413">Isomerase</keyword>
<dbReference type="EMBL" id="CP015878">
    <property type="protein sequence ID" value="ANI13403.1"/>
    <property type="molecule type" value="Genomic_DNA"/>
</dbReference>
<dbReference type="GO" id="GO:0003729">
    <property type="term" value="F:mRNA binding"/>
    <property type="evidence" value="ECO:0007669"/>
    <property type="project" value="InterPro"/>
</dbReference>
<proteinExistence type="predicted"/>
<dbReference type="SUPFAM" id="SSF54786">
    <property type="entry name" value="YcfA/nrd intein domain"/>
    <property type="match status" value="1"/>
</dbReference>
<dbReference type="Pfam" id="PF07927">
    <property type="entry name" value="HicA_toxin"/>
    <property type="match status" value="1"/>
</dbReference>
<dbReference type="AlphaFoldDB" id="A0A1A9K8U9"/>
<protein>
    <submittedName>
        <fullName evidence="1">Hexulose-6-phosphate isomerase</fullName>
    </submittedName>
</protein>
<dbReference type="InterPro" id="IPR012933">
    <property type="entry name" value="HicA_mRNA_interferase"/>
</dbReference>
<organism evidence="1 2">
    <name type="scientific">Pseudomonas citronellolis</name>
    <dbReference type="NCBI Taxonomy" id="53408"/>
    <lineage>
        <taxon>Bacteria</taxon>
        <taxon>Pseudomonadati</taxon>
        <taxon>Pseudomonadota</taxon>
        <taxon>Gammaproteobacteria</taxon>
        <taxon>Pseudomonadales</taxon>
        <taxon>Pseudomonadaceae</taxon>
        <taxon>Pseudomonas</taxon>
    </lineage>
</organism>
<dbReference type="Proteomes" id="UP000077748">
    <property type="component" value="Chromosome"/>
</dbReference>
<sequence>MSRNEKLLAKLLNESASFTWQELVTLLRWLGYRQLEGSGSRVKFDNGDPLALINLHKPHPGNELKAYVRRQIIEHLKAGELIP</sequence>
<reference evidence="1 2" key="1">
    <citation type="submission" date="2016-05" db="EMBL/GenBank/DDBJ databases">
        <title>Genome Sequence of Pseudomonas citronellolis Strain SJTE-3, an Estrogens and Persistent Organic Pollutants degradation strain.</title>
        <authorList>
            <person name="Liang R."/>
        </authorList>
    </citation>
    <scope>NUCLEOTIDE SEQUENCE [LARGE SCALE GENOMIC DNA]</scope>
    <source>
        <strain evidence="1 2">SJTE-3</strain>
    </source>
</reference>
<dbReference type="RefSeq" id="WP_064581993.1">
    <property type="nucleotide sequence ID" value="NZ_CP015878.1"/>
</dbReference>
<evidence type="ECO:0000313" key="1">
    <source>
        <dbReference type="EMBL" id="ANI13403.1"/>
    </source>
</evidence>
<name>A0A1A9K8U9_9PSED</name>
<accession>A0A1A9K8U9</accession>
<evidence type="ECO:0000313" key="2">
    <source>
        <dbReference type="Proteomes" id="UP000077748"/>
    </source>
</evidence>
<gene>
    <name evidence="1" type="ORF">A9C11_05145</name>
</gene>